<dbReference type="Pfam" id="PF00076">
    <property type="entry name" value="RRM_1"/>
    <property type="match status" value="1"/>
</dbReference>
<feature type="domain" description="RRM" evidence="3">
    <location>
        <begin position="27"/>
        <end position="92"/>
    </location>
</feature>
<proteinExistence type="predicted"/>
<evidence type="ECO:0000256" key="1">
    <source>
        <dbReference type="ARBA" id="ARBA00022884"/>
    </source>
</evidence>
<evidence type="ECO:0000313" key="5">
    <source>
        <dbReference type="Proteomes" id="UP000593564"/>
    </source>
</evidence>
<reference evidence="5" key="1">
    <citation type="journal article" date="2020" name="Nat. Commun.">
        <title>Genome assembly of wild tea tree DASZ reveals pedigree and selection history of tea varieties.</title>
        <authorList>
            <person name="Zhang W."/>
            <person name="Zhang Y."/>
            <person name="Qiu H."/>
            <person name="Guo Y."/>
            <person name="Wan H."/>
            <person name="Zhang X."/>
            <person name="Scossa F."/>
            <person name="Alseekh S."/>
            <person name="Zhang Q."/>
            <person name="Wang P."/>
            <person name="Xu L."/>
            <person name="Schmidt M.H."/>
            <person name="Jia X."/>
            <person name="Li D."/>
            <person name="Zhu A."/>
            <person name="Guo F."/>
            <person name="Chen W."/>
            <person name="Ni D."/>
            <person name="Usadel B."/>
            <person name="Fernie A.R."/>
            <person name="Wen W."/>
        </authorList>
    </citation>
    <scope>NUCLEOTIDE SEQUENCE [LARGE SCALE GENOMIC DNA]</scope>
    <source>
        <strain evidence="5">cv. G240</strain>
    </source>
</reference>
<dbReference type="SUPFAM" id="SSF54928">
    <property type="entry name" value="RNA-binding domain, RBD"/>
    <property type="match status" value="1"/>
</dbReference>
<reference evidence="4 5" key="2">
    <citation type="submission" date="2020-07" db="EMBL/GenBank/DDBJ databases">
        <title>Genome assembly of wild tea tree DASZ reveals pedigree and selection history of tea varieties.</title>
        <authorList>
            <person name="Zhang W."/>
        </authorList>
    </citation>
    <scope>NUCLEOTIDE SEQUENCE [LARGE SCALE GENOMIC DNA]</scope>
    <source>
        <strain evidence="5">cv. G240</strain>
        <tissue evidence="4">Leaf</tissue>
    </source>
</reference>
<dbReference type="EMBL" id="JACBKZ010000015">
    <property type="protein sequence ID" value="KAF5930898.1"/>
    <property type="molecule type" value="Genomic_DNA"/>
</dbReference>
<dbReference type="InterPro" id="IPR052462">
    <property type="entry name" value="SLIRP/GR-RBP-like"/>
</dbReference>
<dbReference type="PROSITE" id="PS50102">
    <property type="entry name" value="RRM"/>
    <property type="match status" value="1"/>
</dbReference>
<dbReference type="AlphaFoldDB" id="A0A7J7FT79"/>
<comment type="caution">
    <text evidence="4">The sequence shown here is derived from an EMBL/GenBank/DDBJ whole genome shotgun (WGS) entry which is preliminary data.</text>
</comment>
<evidence type="ECO:0000256" key="2">
    <source>
        <dbReference type="PROSITE-ProRule" id="PRU00176"/>
    </source>
</evidence>
<protein>
    <recommendedName>
        <fullName evidence="3">RRM domain-containing protein</fullName>
    </recommendedName>
</protein>
<organism evidence="4 5">
    <name type="scientific">Camellia sinensis</name>
    <name type="common">Tea plant</name>
    <name type="synonym">Thea sinensis</name>
    <dbReference type="NCBI Taxonomy" id="4442"/>
    <lineage>
        <taxon>Eukaryota</taxon>
        <taxon>Viridiplantae</taxon>
        <taxon>Streptophyta</taxon>
        <taxon>Embryophyta</taxon>
        <taxon>Tracheophyta</taxon>
        <taxon>Spermatophyta</taxon>
        <taxon>Magnoliopsida</taxon>
        <taxon>eudicotyledons</taxon>
        <taxon>Gunneridae</taxon>
        <taxon>Pentapetalae</taxon>
        <taxon>asterids</taxon>
        <taxon>Ericales</taxon>
        <taxon>Theaceae</taxon>
        <taxon>Camellia</taxon>
    </lineage>
</organism>
<dbReference type="InterPro" id="IPR000504">
    <property type="entry name" value="RRM_dom"/>
</dbReference>
<name>A0A7J7FT79_CAMSI</name>
<dbReference type="Gene3D" id="3.30.70.330">
    <property type="match status" value="1"/>
</dbReference>
<gene>
    <name evidence="4" type="ORF">HYC85_031771</name>
</gene>
<accession>A0A7J7FT79</accession>
<keyword evidence="1 2" id="KW-0694">RNA-binding</keyword>
<dbReference type="InterPro" id="IPR012677">
    <property type="entry name" value="Nucleotide-bd_a/b_plait_sf"/>
</dbReference>
<dbReference type="Proteomes" id="UP000593564">
    <property type="component" value="Unassembled WGS sequence"/>
</dbReference>
<dbReference type="PANTHER" id="PTHR48027">
    <property type="entry name" value="HETEROGENEOUS NUCLEAR RIBONUCLEOPROTEIN 87F-RELATED"/>
    <property type="match status" value="1"/>
</dbReference>
<evidence type="ECO:0000259" key="3">
    <source>
        <dbReference type="PROSITE" id="PS50102"/>
    </source>
</evidence>
<sequence>MQCGSGGLRLSSSSPFARWLILRHSCTKLFVGGLCYDTNESVLKDAFGQHGEIIEAVKVICDHVTGKSKGYGFVQFNSETAAGTALREMDGQVHFDYWMADVYAFNMDARGDHKELSSGVMEWKQINELIG</sequence>
<dbReference type="GO" id="GO:0003723">
    <property type="term" value="F:RNA binding"/>
    <property type="evidence" value="ECO:0007669"/>
    <property type="project" value="UniProtKB-UniRule"/>
</dbReference>
<evidence type="ECO:0000313" key="4">
    <source>
        <dbReference type="EMBL" id="KAF5930898.1"/>
    </source>
</evidence>
<dbReference type="InterPro" id="IPR035979">
    <property type="entry name" value="RBD_domain_sf"/>
</dbReference>
<keyword evidence="5" id="KW-1185">Reference proteome</keyword>
<dbReference type="SMART" id="SM00360">
    <property type="entry name" value="RRM"/>
    <property type="match status" value="1"/>
</dbReference>